<comment type="caution">
    <text evidence="1">The sequence shown here is derived from an EMBL/GenBank/DDBJ whole genome shotgun (WGS) entry which is preliminary data.</text>
</comment>
<proteinExistence type="predicted"/>
<gene>
    <name evidence="1" type="ORF">B4135_3868</name>
</gene>
<evidence type="ECO:0000313" key="1">
    <source>
        <dbReference type="EMBL" id="KYD08957.1"/>
    </source>
</evidence>
<protein>
    <submittedName>
        <fullName evidence="1">Uncharacterized protein</fullName>
    </submittedName>
</protein>
<sequence>MALRLRLRFRRRRFFRFPRRRSDGKINLQENNYVNLMP</sequence>
<accession>A0A150L9H2</accession>
<evidence type="ECO:0000313" key="2">
    <source>
        <dbReference type="Proteomes" id="UP000075683"/>
    </source>
</evidence>
<reference evidence="1 2" key="1">
    <citation type="submission" date="2016-01" db="EMBL/GenBank/DDBJ databases">
        <title>Draft Genome Sequences of Seven Thermophilic Sporeformers Isolated from Foods.</title>
        <authorList>
            <person name="Berendsen E.M."/>
            <person name="Wells-Bennik M.H."/>
            <person name="Krawcyk A.O."/>
            <person name="De Jong A."/>
            <person name="Holsappel S."/>
            <person name="Eijlander R.T."/>
            <person name="Kuipers O.P."/>
        </authorList>
    </citation>
    <scope>NUCLEOTIDE SEQUENCE [LARGE SCALE GENOMIC DNA]</scope>
    <source>
        <strain evidence="1 2">B4135</strain>
    </source>
</reference>
<dbReference type="Proteomes" id="UP000075683">
    <property type="component" value="Unassembled WGS sequence"/>
</dbReference>
<name>A0A150L9H2_9BACI</name>
<dbReference type="EMBL" id="LQYT01000133">
    <property type="protein sequence ID" value="KYD08957.1"/>
    <property type="molecule type" value="Genomic_DNA"/>
</dbReference>
<organism evidence="1 2">
    <name type="scientific">Caldibacillus debilis</name>
    <dbReference type="NCBI Taxonomy" id="301148"/>
    <lineage>
        <taxon>Bacteria</taxon>
        <taxon>Bacillati</taxon>
        <taxon>Bacillota</taxon>
        <taxon>Bacilli</taxon>
        <taxon>Bacillales</taxon>
        <taxon>Bacillaceae</taxon>
        <taxon>Caldibacillus</taxon>
    </lineage>
</organism>
<dbReference type="AlphaFoldDB" id="A0A150L9H2"/>
<dbReference type="STRING" id="301148.B4135_3868"/>